<feature type="compositionally biased region" description="Low complexity" evidence="4">
    <location>
        <begin position="185"/>
        <end position="203"/>
    </location>
</feature>
<dbReference type="Proteomes" id="UP000652761">
    <property type="component" value="Unassembled WGS sequence"/>
</dbReference>
<dbReference type="OrthoDB" id="449052at2759"/>
<dbReference type="EMBL" id="NMUH01000909">
    <property type="protein sequence ID" value="MQL86545.1"/>
    <property type="molecule type" value="Genomic_DNA"/>
</dbReference>
<dbReference type="AlphaFoldDB" id="A0A843USH1"/>
<keyword evidence="3" id="KW-0129">CBS domain</keyword>
<gene>
    <name evidence="6" type="ORF">Taro_019078</name>
</gene>
<feature type="compositionally biased region" description="Pro residues" evidence="4">
    <location>
        <begin position="120"/>
        <end position="138"/>
    </location>
</feature>
<feature type="domain" description="CBS" evidence="5">
    <location>
        <begin position="355"/>
        <end position="398"/>
    </location>
</feature>
<accession>A0A843USH1</accession>
<keyword evidence="7" id="KW-1185">Reference proteome</keyword>
<feature type="compositionally biased region" description="Low complexity" evidence="4">
    <location>
        <begin position="139"/>
        <end position="149"/>
    </location>
</feature>
<dbReference type="PANTHER" id="PTHR13780">
    <property type="entry name" value="AMP-ACTIVATED PROTEIN KINASE, GAMMA REGULATORY SUBUNIT"/>
    <property type="match status" value="1"/>
</dbReference>
<comment type="similarity">
    <text evidence="1">Belongs to the 5'-AMP-activated protein kinase gamma subunit family.</text>
</comment>
<organism evidence="6 7">
    <name type="scientific">Colocasia esculenta</name>
    <name type="common">Wild taro</name>
    <name type="synonym">Arum esculentum</name>
    <dbReference type="NCBI Taxonomy" id="4460"/>
    <lineage>
        <taxon>Eukaryota</taxon>
        <taxon>Viridiplantae</taxon>
        <taxon>Streptophyta</taxon>
        <taxon>Embryophyta</taxon>
        <taxon>Tracheophyta</taxon>
        <taxon>Spermatophyta</taxon>
        <taxon>Magnoliopsida</taxon>
        <taxon>Liliopsida</taxon>
        <taxon>Araceae</taxon>
        <taxon>Aroideae</taxon>
        <taxon>Colocasieae</taxon>
        <taxon>Colocasia</taxon>
    </lineage>
</organism>
<dbReference type="InterPro" id="IPR050511">
    <property type="entry name" value="AMPK_gamma/SDS23_families"/>
</dbReference>
<comment type="caution">
    <text evidence="6">The sequence shown here is derived from an EMBL/GenBank/DDBJ whole genome shotgun (WGS) entry which is preliminary data.</text>
</comment>
<dbReference type="Pfam" id="PF00571">
    <property type="entry name" value="CBS"/>
    <property type="match status" value="1"/>
</dbReference>
<reference evidence="6" key="1">
    <citation type="submission" date="2017-07" db="EMBL/GenBank/DDBJ databases">
        <title>Taro Niue Genome Assembly and Annotation.</title>
        <authorList>
            <person name="Atibalentja N."/>
            <person name="Keating K."/>
            <person name="Fields C.J."/>
        </authorList>
    </citation>
    <scope>NUCLEOTIDE SEQUENCE</scope>
    <source>
        <strain evidence="6">Niue_2</strain>
        <tissue evidence="6">Leaf</tissue>
    </source>
</reference>
<keyword evidence="2" id="KW-0677">Repeat</keyword>
<proteinExistence type="inferred from homology"/>
<evidence type="ECO:0000313" key="6">
    <source>
        <dbReference type="EMBL" id="MQL86545.1"/>
    </source>
</evidence>
<evidence type="ECO:0000313" key="7">
    <source>
        <dbReference type="Proteomes" id="UP000652761"/>
    </source>
</evidence>
<feature type="region of interest" description="Disordered" evidence="4">
    <location>
        <begin position="262"/>
        <end position="281"/>
    </location>
</feature>
<evidence type="ECO:0000256" key="4">
    <source>
        <dbReference type="SAM" id="MobiDB-lite"/>
    </source>
</evidence>
<dbReference type="SUPFAM" id="SSF54631">
    <property type="entry name" value="CBS-domain pair"/>
    <property type="match status" value="1"/>
</dbReference>
<feature type="compositionally biased region" description="Low complexity" evidence="4">
    <location>
        <begin position="158"/>
        <end position="176"/>
    </location>
</feature>
<evidence type="ECO:0000256" key="2">
    <source>
        <dbReference type="ARBA" id="ARBA00022737"/>
    </source>
</evidence>
<evidence type="ECO:0000256" key="3">
    <source>
        <dbReference type="ARBA" id="ARBA00023122"/>
    </source>
</evidence>
<dbReference type="InterPro" id="IPR046342">
    <property type="entry name" value="CBS_dom_sf"/>
</dbReference>
<evidence type="ECO:0000256" key="1">
    <source>
        <dbReference type="ARBA" id="ARBA00006750"/>
    </source>
</evidence>
<feature type="non-terminal residue" evidence="6">
    <location>
        <position position="1"/>
    </location>
</feature>
<evidence type="ECO:0000259" key="5">
    <source>
        <dbReference type="Pfam" id="PF00571"/>
    </source>
</evidence>
<protein>
    <recommendedName>
        <fullName evidence="5">CBS domain-containing protein</fullName>
    </recommendedName>
</protein>
<dbReference type="InterPro" id="IPR000644">
    <property type="entry name" value="CBS_dom"/>
</dbReference>
<dbReference type="Gene3D" id="3.10.580.10">
    <property type="entry name" value="CBS-domain"/>
    <property type="match status" value="1"/>
</dbReference>
<feature type="compositionally biased region" description="Low complexity" evidence="4">
    <location>
        <begin position="56"/>
        <end position="66"/>
    </location>
</feature>
<feature type="region of interest" description="Disordered" evidence="4">
    <location>
        <begin position="41"/>
        <end position="216"/>
    </location>
</feature>
<dbReference type="PANTHER" id="PTHR13780:SF35">
    <property type="entry name" value="LD22662P"/>
    <property type="match status" value="1"/>
</dbReference>
<sequence>FDISSIFISQSTGVKELAIVKAVLRGMKNELGSMKELVSNLSDLGHQGPSEEAVRPSGPVGVEESGPPGPSEEAVRLPGPSVDESGSPGQVMEESGLAGPVEPEAEQVRVEDPVEATVVPPEPPVPSPLQTPAPPSPPSSSTAPLAPATFKQPLPKHISSPAPFSTISSSPTSSTFIPPPIFENPPASSSAGSLSAGPSSARPSVPPPPTSYSTLHPPTPPSFITLILEGAQIPGVVIEYIKDEFEEAILRLVFSLSSHVHRIDSSSPAPKKRKVSKDLALSSEPPRVSSIPIVDDTDSLLDIYARSDITSLAKDRAYAQIRLDEISIHQALQLGQDASSPCGFFNGQRCHMCVRSDPLQKVMERLANPGVRRVVIVEAGSKRVEGIISLSDVFRFLLG</sequence>
<name>A0A843USH1_COLES</name>